<evidence type="ECO:0000256" key="1">
    <source>
        <dbReference type="ARBA" id="ARBA00010164"/>
    </source>
</evidence>
<dbReference type="EMBL" id="FZOA01000005">
    <property type="protein sequence ID" value="SNR84383.1"/>
    <property type="molecule type" value="Genomic_DNA"/>
</dbReference>
<dbReference type="Pfam" id="PF07804">
    <property type="entry name" value="HipA_C"/>
    <property type="match status" value="1"/>
</dbReference>
<name>A0A238ZNY5_9PROT</name>
<dbReference type="AlphaFoldDB" id="A0A238ZNY5"/>
<organism evidence="5 6">
    <name type="scientific">Methylobacillus rhizosphaerae</name>
    <dbReference type="NCBI Taxonomy" id="551994"/>
    <lineage>
        <taxon>Bacteria</taxon>
        <taxon>Pseudomonadati</taxon>
        <taxon>Pseudomonadota</taxon>
        <taxon>Betaproteobacteria</taxon>
        <taxon>Nitrosomonadales</taxon>
        <taxon>Methylophilaceae</taxon>
        <taxon>Methylobacillus</taxon>
    </lineage>
</organism>
<dbReference type="InterPro" id="IPR052028">
    <property type="entry name" value="HipA_Ser/Thr_kinase"/>
</dbReference>
<dbReference type="GO" id="GO:0005829">
    <property type="term" value="C:cytosol"/>
    <property type="evidence" value="ECO:0007669"/>
    <property type="project" value="TreeGrafter"/>
</dbReference>
<dbReference type="Proteomes" id="UP000198305">
    <property type="component" value="Unassembled WGS sequence"/>
</dbReference>
<dbReference type="PANTHER" id="PTHR37419:SF8">
    <property type="entry name" value="TOXIN YJJJ"/>
    <property type="match status" value="1"/>
</dbReference>
<dbReference type="InterPro" id="IPR012893">
    <property type="entry name" value="HipA-like_C"/>
</dbReference>
<evidence type="ECO:0000313" key="5">
    <source>
        <dbReference type="EMBL" id="SNR84383.1"/>
    </source>
</evidence>
<evidence type="ECO:0000313" key="6">
    <source>
        <dbReference type="Proteomes" id="UP000198305"/>
    </source>
</evidence>
<protein>
    <submittedName>
        <fullName evidence="5">Serine/threonine-protein kinase HipA</fullName>
    </submittedName>
</protein>
<comment type="similarity">
    <text evidence="1">Belongs to the HipA Ser/Thr kinase family.</text>
</comment>
<keyword evidence="6" id="KW-1185">Reference proteome</keyword>
<sequence length="424" mass="47815">MESIIEIFKDGVWIPTAELRHMEGHRALFDYLPTYQFGDDPVPISLAMPVFGERVGVGENGVPICPAFMFDLVPQGLGRKYLLQELSKADGDGMDIPLAQIGAFNPIGNLRLDTAVRYFDRWREQHADTQVEGFTQEQIVSRHEPFVNHIWLHAMLTAGTTGVQGAAPKFLLTQNQDGLWFADSALEDRLATKHWLVKLPRGKTQADLDVLRIEAIYFAIAKDCGLRTHGECYTSNNMLFIERFDRMVNPAQGKVIRLHQESLLSVAGISGFPGGVSLFTLANTIARYATDPAKELTEFIKRELMNRAMGNTDNHGRNTAMQCLPDGTIQLTPLYDFAPMFMDPEVVARSCRWIRDGLEFDRVEDIIAQTDTTDEVRQHVRGELDGFYDVLSELPVIMKRNELDQSVIERLHYNIEAAKGMLRG</sequence>
<accession>A0A238ZNY5</accession>
<proteinExistence type="inferred from homology"/>
<gene>
    <name evidence="5" type="ORF">SAMN05192560_1361</name>
</gene>
<evidence type="ECO:0000256" key="2">
    <source>
        <dbReference type="ARBA" id="ARBA00022679"/>
    </source>
</evidence>
<keyword evidence="3 5" id="KW-0418">Kinase</keyword>
<dbReference type="OrthoDB" id="9805913at2"/>
<dbReference type="PANTHER" id="PTHR37419">
    <property type="entry name" value="SERINE/THREONINE-PROTEIN KINASE TOXIN HIPA"/>
    <property type="match status" value="1"/>
</dbReference>
<evidence type="ECO:0000256" key="3">
    <source>
        <dbReference type="ARBA" id="ARBA00022777"/>
    </source>
</evidence>
<keyword evidence="2" id="KW-0808">Transferase</keyword>
<feature type="domain" description="HipA-like C-terminal" evidence="4">
    <location>
        <begin position="162"/>
        <end position="347"/>
    </location>
</feature>
<evidence type="ECO:0000259" key="4">
    <source>
        <dbReference type="Pfam" id="PF07804"/>
    </source>
</evidence>
<dbReference type="GO" id="GO:0004674">
    <property type="term" value="F:protein serine/threonine kinase activity"/>
    <property type="evidence" value="ECO:0007669"/>
    <property type="project" value="TreeGrafter"/>
</dbReference>
<dbReference type="RefSeq" id="WP_089375474.1">
    <property type="nucleotide sequence ID" value="NZ_FZOA01000005.1"/>
</dbReference>
<reference evidence="6" key="1">
    <citation type="submission" date="2017-06" db="EMBL/GenBank/DDBJ databases">
        <authorList>
            <person name="Varghese N."/>
            <person name="Submissions S."/>
        </authorList>
    </citation>
    <scope>NUCLEOTIDE SEQUENCE [LARGE SCALE GENOMIC DNA]</scope>
    <source>
        <strain evidence="6">Ca-68</strain>
    </source>
</reference>